<feature type="transmembrane region" description="Helical" evidence="6">
    <location>
        <begin position="60"/>
        <end position="84"/>
    </location>
</feature>
<feature type="transmembrane region" description="Helical" evidence="6">
    <location>
        <begin position="155"/>
        <end position="179"/>
    </location>
</feature>
<evidence type="ECO:0000259" key="7">
    <source>
        <dbReference type="Pfam" id="PF02687"/>
    </source>
</evidence>
<dbReference type="RefSeq" id="WP_192038066.1">
    <property type="nucleotide sequence ID" value="NZ_JACYWE010000002.1"/>
</dbReference>
<sequence length="432" mass="43664">MSAATILRVTRMTARAEGPRMLAALALPILAFAAATALALTVIGGHGAFAGRDSHPDAEFYLNLASIASILVIVPCITLGLAAARLGARKRDARLASLRLAGATPGDVEGMAMLEAAIAGLLGALMGALINAALLPVVALLPFQGEPFAASELWVGPWMLLATLAGVVLLAAATSLLGLRSIAITPLGVTQRHAPRPHGLVLLVVAGGLLLLWTQAATVAAGITALLVALAITFAMLNVVGPVIVSLVGRAMLARASDAASLIAARRVLDAPAQSWRAVSGVAVASFVAAGTALLTAIGSDTGQDQMMSDMRLGVAFTVVVTFLLAAISSALTQAAAILEHRDLYVALHHAGTPVAVMQAARSRQARGPVLVLSVVSAGAALAFLFPITGAVVLVDPLALGQVLALLALGNALVLGGVLATRPVLRRAVRAG</sequence>
<evidence type="ECO:0000256" key="1">
    <source>
        <dbReference type="ARBA" id="ARBA00004651"/>
    </source>
</evidence>
<evidence type="ECO:0000313" key="8">
    <source>
        <dbReference type="EMBL" id="MBD8505570.1"/>
    </source>
</evidence>
<evidence type="ECO:0000256" key="2">
    <source>
        <dbReference type="ARBA" id="ARBA00022475"/>
    </source>
</evidence>
<feature type="transmembrane region" description="Helical" evidence="6">
    <location>
        <begin position="276"/>
        <end position="299"/>
    </location>
</feature>
<keyword evidence="4 6" id="KW-1133">Transmembrane helix</keyword>
<comment type="caution">
    <text evidence="8">The sequence shown here is derived from an EMBL/GenBank/DDBJ whole genome shotgun (WGS) entry which is preliminary data.</text>
</comment>
<dbReference type="Proteomes" id="UP000642993">
    <property type="component" value="Unassembled WGS sequence"/>
</dbReference>
<evidence type="ECO:0000313" key="9">
    <source>
        <dbReference type="Proteomes" id="UP000642993"/>
    </source>
</evidence>
<keyword evidence="9" id="KW-1185">Reference proteome</keyword>
<feature type="transmembrane region" description="Helical" evidence="6">
    <location>
        <begin position="311"/>
        <end position="332"/>
    </location>
</feature>
<dbReference type="GO" id="GO:0005886">
    <property type="term" value="C:plasma membrane"/>
    <property type="evidence" value="ECO:0007669"/>
    <property type="project" value="UniProtKB-SubCell"/>
</dbReference>
<feature type="transmembrane region" description="Helical" evidence="6">
    <location>
        <begin position="399"/>
        <end position="420"/>
    </location>
</feature>
<accession>A0A927JAH1</accession>
<evidence type="ECO:0000256" key="6">
    <source>
        <dbReference type="SAM" id="Phobius"/>
    </source>
</evidence>
<comment type="subcellular location">
    <subcellularLocation>
        <location evidence="1">Cell membrane</location>
        <topology evidence="1">Multi-pass membrane protein</topology>
    </subcellularLocation>
</comment>
<dbReference type="EMBL" id="JACYWE010000002">
    <property type="protein sequence ID" value="MBD8505570.1"/>
    <property type="molecule type" value="Genomic_DNA"/>
</dbReference>
<name>A0A927JAH1_9ACTN</name>
<feature type="transmembrane region" description="Helical" evidence="6">
    <location>
        <begin position="223"/>
        <end position="248"/>
    </location>
</feature>
<evidence type="ECO:0000256" key="4">
    <source>
        <dbReference type="ARBA" id="ARBA00022989"/>
    </source>
</evidence>
<feature type="transmembrane region" description="Helical" evidence="6">
    <location>
        <begin position="121"/>
        <end position="143"/>
    </location>
</feature>
<evidence type="ECO:0000256" key="5">
    <source>
        <dbReference type="ARBA" id="ARBA00023136"/>
    </source>
</evidence>
<feature type="transmembrane region" description="Helical" evidence="6">
    <location>
        <begin position="370"/>
        <end position="393"/>
    </location>
</feature>
<feature type="domain" description="ABC3 transporter permease C-terminal" evidence="7">
    <location>
        <begin position="67"/>
        <end position="183"/>
    </location>
</feature>
<evidence type="ECO:0000256" key="3">
    <source>
        <dbReference type="ARBA" id="ARBA00022692"/>
    </source>
</evidence>
<dbReference type="InterPro" id="IPR003838">
    <property type="entry name" value="ABC3_permease_C"/>
</dbReference>
<feature type="transmembrane region" description="Helical" evidence="6">
    <location>
        <begin position="200"/>
        <end position="217"/>
    </location>
</feature>
<dbReference type="Pfam" id="PF02687">
    <property type="entry name" value="FtsX"/>
    <property type="match status" value="1"/>
</dbReference>
<keyword evidence="3 6" id="KW-0812">Transmembrane</keyword>
<keyword evidence="5 6" id="KW-0472">Membrane</keyword>
<keyword evidence="2" id="KW-1003">Cell membrane</keyword>
<dbReference type="AlphaFoldDB" id="A0A927JAH1"/>
<organism evidence="8 9">
    <name type="scientific">Lolliginicoccus lacisalsi</name>
    <dbReference type="NCBI Taxonomy" id="2742202"/>
    <lineage>
        <taxon>Bacteria</taxon>
        <taxon>Bacillati</taxon>
        <taxon>Actinomycetota</taxon>
        <taxon>Actinomycetes</taxon>
        <taxon>Mycobacteriales</taxon>
        <taxon>Hoyosellaceae</taxon>
        <taxon>Lolliginicoccus</taxon>
    </lineage>
</organism>
<proteinExistence type="predicted"/>
<protein>
    <recommendedName>
        <fullName evidence="7">ABC3 transporter permease C-terminal domain-containing protein</fullName>
    </recommendedName>
</protein>
<reference evidence="8" key="1">
    <citation type="submission" date="2020-09" db="EMBL/GenBank/DDBJ databases">
        <title>Hoyosella lacisalsi sp. nov., a halotolerant actinobacterium isolated from soil of Lake Gudzhirganskoe.</title>
        <authorList>
            <person name="Yang Q."/>
            <person name="Guo P.Y."/>
            <person name="Liu S.W."/>
            <person name="Li F.N."/>
            <person name="Sun C.H."/>
        </authorList>
    </citation>
    <scope>NUCLEOTIDE SEQUENCE</scope>
    <source>
        <strain evidence="8">G463</strain>
    </source>
</reference>
<gene>
    <name evidence="8" type="ORF">HT102_03585</name>
</gene>